<dbReference type="OrthoDB" id="408541at2759"/>
<organism evidence="9 10">
    <name type="scientific">Polarella glacialis</name>
    <name type="common">Dinoflagellate</name>
    <dbReference type="NCBI Taxonomy" id="89957"/>
    <lineage>
        <taxon>Eukaryota</taxon>
        <taxon>Sar</taxon>
        <taxon>Alveolata</taxon>
        <taxon>Dinophyceae</taxon>
        <taxon>Suessiales</taxon>
        <taxon>Suessiaceae</taxon>
        <taxon>Polarella</taxon>
    </lineage>
</organism>
<evidence type="ECO:0000256" key="5">
    <source>
        <dbReference type="ARBA" id="ARBA00034489"/>
    </source>
</evidence>
<evidence type="ECO:0000256" key="1">
    <source>
        <dbReference type="ARBA" id="ARBA00012386"/>
    </source>
</evidence>
<accession>A0A813ETF5</accession>
<dbReference type="PANTHER" id="PTHR21392:SF0">
    <property type="entry name" value="TRNA-URIDINE AMINOCARBOXYPROPYLTRANSFERASE 2"/>
    <property type="match status" value="1"/>
</dbReference>
<dbReference type="Pfam" id="PF03942">
    <property type="entry name" value="DTW"/>
    <property type="match status" value="1"/>
</dbReference>
<dbReference type="GO" id="GO:0008033">
    <property type="term" value="P:tRNA processing"/>
    <property type="evidence" value="ECO:0007669"/>
    <property type="project" value="UniProtKB-KW"/>
</dbReference>
<dbReference type="SMART" id="SM01144">
    <property type="entry name" value="DTW"/>
    <property type="match status" value="1"/>
</dbReference>
<comment type="caution">
    <text evidence="9">The sequence shown here is derived from an EMBL/GenBank/DDBJ whole genome shotgun (WGS) entry which is preliminary data.</text>
</comment>
<keyword evidence="7" id="KW-0472">Membrane</keyword>
<dbReference type="PANTHER" id="PTHR21392">
    <property type="entry name" value="TRNA-URIDINE AMINOCARBOXYPROPYLTRANSFERASE 2"/>
    <property type="match status" value="1"/>
</dbReference>
<proteinExistence type="inferred from homology"/>
<evidence type="ECO:0000256" key="2">
    <source>
        <dbReference type="ARBA" id="ARBA00022679"/>
    </source>
</evidence>
<feature type="non-terminal residue" evidence="9">
    <location>
        <position position="405"/>
    </location>
</feature>
<comment type="catalytic activity">
    <reaction evidence="6">
        <text>a uridine in tRNA + S-adenosyl-L-methionine = a 3-[(3S)-3-amino-3-carboxypropyl]uridine in tRNA + S-methyl-5'-thioadenosine + H(+)</text>
        <dbReference type="Rhea" id="RHEA:62432"/>
        <dbReference type="Rhea" id="RHEA-COMP:13339"/>
        <dbReference type="Rhea" id="RHEA-COMP:16092"/>
        <dbReference type="ChEBI" id="CHEBI:15378"/>
        <dbReference type="ChEBI" id="CHEBI:17509"/>
        <dbReference type="ChEBI" id="CHEBI:59789"/>
        <dbReference type="ChEBI" id="CHEBI:65315"/>
        <dbReference type="ChEBI" id="CHEBI:82930"/>
        <dbReference type="EC" id="2.5.1.25"/>
    </reaction>
</comment>
<keyword evidence="4" id="KW-0819">tRNA processing</keyword>
<evidence type="ECO:0000256" key="4">
    <source>
        <dbReference type="ARBA" id="ARBA00022694"/>
    </source>
</evidence>
<evidence type="ECO:0000313" key="10">
    <source>
        <dbReference type="Proteomes" id="UP000654075"/>
    </source>
</evidence>
<dbReference type="InterPro" id="IPR039262">
    <property type="entry name" value="DTWD2/TAPT"/>
</dbReference>
<dbReference type="AlphaFoldDB" id="A0A813ETF5"/>
<dbReference type="PROSITE" id="PS50216">
    <property type="entry name" value="DHHC"/>
    <property type="match status" value="1"/>
</dbReference>
<evidence type="ECO:0000313" key="9">
    <source>
        <dbReference type="EMBL" id="CAE8605269.1"/>
    </source>
</evidence>
<feature type="transmembrane region" description="Helical" evidence="7">
    <location>
        <begin position="301"/>
        <end position="321"/>
    </location>
</feature>
<dbReference type="Proteomes" id="UP000654075">
    <property type="component" value="Unassembled WGS sequence"/>
</dbReference>
<dbReference type="InterPro" id="IPR005636">
    <property type="entry name" value="DTW"/>
</dbReference>
<keyword evidence="7" id="KW-1133">Transmembrane helix</keyword>
<evidence type="ECO:0000256" key="7">
    <source>
        <dbReference type="SAM" id="Phobius"/>
    </source>
</evidence>
<keyword evidence="2" id="KW-0808">Transferase</keyword>
<dbReference type="GO" id="GO:0016432">
    <property type="term" value="F:tRNA-uridine aminocarboxypropyltransferase activity"/>
    <property type="evidence" value="ECO:0007669"/>
    <property type="project" value="UniProtKB-EC"/>
</dbReference>
<evidence type="ECO:0000256" key="6">
    <source>
        <dbReference type="ARBA" id="ARBA00048718"/>
    </source>
</evidence>
<keyword evidence="7" id="KW-0812">Transmembrane</keyword>
<name>A0A813ETF5_POLGL</name>
<feature type="transmembrane region" description="Helical" evidence="7">
    <location>
        <begin position="271"/>
        <end position="289"/>
    </location>
</feature>
<sequence length="405" mass="43408">MPQLTFTTRTKFLIYMHPRDWYNAGDDAKILLSAAPASSEIFVFGRPGDDERLKRSLEESSSALLLFPDASAVSVEEFLDQKQGDITADISAPGVTAIVVIDGTWNNVKQMQKHFTKEVAPSVPHVKLMPTSLSVYARTQTRKDGISSVEAVSRCAVSCDAIAALVTALLVSSALNECDLPASENHGNALPDLIMAVAAQSSPSSGALLPMAETPVFSSVGGRSAGSNPGRQRLYIRWPGKSRFCCGGYCVTGGEDECPVACLGGISCASIATWLCVLIPCAVYFAVALPHVVRYWKPQPALLLPLVSAALFLATVVLLLATCCSDPGIIPRRHLVIASGSQARITALLGHDLLGPEGVEPSGEPLEDAEKMVSDDLRQRGYRWCQTCQIVRPPRASHCRDCDHC</sequence>
<reference evidence="9" key="1">
    <citation type="submission" date="2021-02" db="EMBL/GenBank/DDBJ databases">
        <authorList>
            <person name="Dougan E. K."/>
            <person name="Rhodes N."/>
            <person name="Thang M."/>
            <person name="Chan C."/>
        </authorList>
    </citation>
    <scope>NUCLEOTIDE SEQUENCE</scope>
</reference>
<protein>
    <recommendedName>
        <fullName evidence="1">tRNA-uridine aminocarboxypropyltransferase</fullName>
        <ecNumber evidence="1">2.5.1.25</ecNumber>
    </recommendedName>
</protein>
<keyword evidence="3" id="KW-0949">S-adenosyl-L-methionine</keyword>
<feature type="domain" description="DTW" evidence="8">
    <location>
        <begin position="1"/>
        <end position="178"/>
    </location>
</feature>
<dbReference type="EC" id="2.5.1.25" evidence="1"/>
<dbReference type="EMBL" id="CAJNNV010017590">
    <property type="protein sequence ID" value="CAE8605269.1"/>
    <property type="molecule type" value="Genomic_DNA"/>
</dbReference>
<gene>
    <name evidence="9" type="ORF">PGLA1383_LOCUS23388</name>
</gene>
<evidence type="ECO:0000256" key="3">
    <source>
        <dbReference type="ARBA" id="ARBA00022691"/>
    </source>
</evidence>
<comment type="similarity">
    <text evidence="5">Belongs to the TDD superfamily. DTWD2 family.</text>
</comment>
<evidence type="ECO:0000259" key="8">
    <source>
        <dbReference type="SMART" id="SM01144"/>
    </source>
</evidence>
<keyword evidence="10" id="KW-1185">Reference proteome</keyword>